<keyword evidence="7 9" id="KW-0472">Membrane</keyword>
<evidence type="ECO:0000259" key="10">
    <source>
        <dbReference type="Pfam" id="PF04290"/>
    </source>
</evidence>
<feature type="transmembrane region" description="Helical" evidence="9">
    <location>
        <begin position="131"/>
        <end position="151"/>
    </location>
</feature>
<evidence type="ECO:0000256" key="3">
    <source>
        <dbReference type="ARBA" id="ARBA00022475"/>
    </source>
</evidence>
<sequence>MQKLKHVIEALEDWIAGLFIVGGLFLILIGVVMRYVFNSPLSFVEEYAGYMVVWGTMIGAVVALRDNHHIRIDMFYRLLPERVKKAVDIFANIVGLIFALFLVVYGIKGIFLDEFSAYRMGIVSIGEGVELWKVYMVMPLMGVLMVLRFIIRLVRVAKGLPESDYEHKGVEQV</sequence>
<keyword evidence="4" id="KW-0997">Cell inner membrane</keyword>
<evidence type="ECO:0000313" key="11">
    <source>
        <dbReference type="EMBL" id="KIQ95530.1"/>
    </source>
</evidence>
<keyword evidence="3" id="KW-1003">Cell membrane</keyword>
<keyword evidence="2" id="KW-0813">Transport</keyword>
<evidence type="ECO:0000313" key="12">
    <source>
        <dbReference type="Proteomes" id="UP000032102"/>
    </source>
</evidence>
<dbReference type="PANTHER" id="PTHR35011:SF2">
    <property type="entry name" value="2,3-DIKETO-L-GULONATE TRAP TRANSPORTER SMALL PERMEASE PROTEIN YIAM"/>
    <property type="match status" value="1"/>
</dbReference>
<protein>
    <submittedName>
        <fullName evidence="11">Neu5Ac permease</fullName>
    </submittedName>
</protein>
<keyword evidence="12" id="KW-1185">Reference proteome</keyword>
<comment type="similarity">
    <text evidence="8">Belongs to the TRAP transporter small permease family.</text>
</comment>
<dbReference type="GO" id="GO:0015740">
    <property type="term" value="P:C4-dicarboxylate transport"/>
    <property type="evidence" value="ECO:0007669"/>
    <property type="project" value="TreeGrafter"/>
</dbReference>
<name>A0A0D0S1R4_9BACL</name>
<evidence type="ECO:0000256" key="9">
    <source>
        <dbReference type="SAM" id="Phobius"/>
    </source>
</evidence>
<evidence type="ECO:0000256" key="2">
    <source>
        <dbReference type="ARBA" id="ARBA00022448"/>
    </source>
</evidence>
<dbReference type="AlphaFoldDB" id="A0A0D0S1R4"/>
<feature type="transmembrane region" description="Helical" evidence="9">
    <location>
        <begin position="47"/>
        <end position="65"/>
    </location>
</feature>
<dbReference type="Proteomes" id="UP000032102">
    <property type="component" value="Unassembled WGS sequence"/>
</dbReference>
<evidence type="ECO:0000256" key="4">
    <source>
        <dbReference type="ARBA" id="ARBA00022519"/>
    </source>
</evidence>
<proteinExistence type="inferred from homology"/>
<accession>A0A0D0S1R4</accession>
<evidence type="ECO:0000256" key="6">
    <source>
        <dbReference type="ARBA" id="ARBA00022989"/>
    </source>
</evidence>
<comment type="subcellular location">
    <subcellularLocation>
        <location evidence="1">Cell inner membrane</location>
        <topology evidence="1">Multi-pass membrane protein</topology>
    </subcellularLocation>
</comment>
<feature type="transmembrane region" description="Helical" evidence="9">
    <location>
        <begin position="86"/>
        <end position="111"/>
    </location>
</feature>
<gene>
    <name evidence="11" type="ORF">LH47_00347</name>
</gene>
<dbReference type="EMBL" id="JXTH01000004">
    <property type="protein sequence ID" value="KIQ95530.1"/>
    <property type="molecule type" value="Genomic_DNA"/>
</dbReference>
<reference evidence="11 12" key="1">
    <citation type="submission" date="2015-01" db="EMBL/GenBank/DDBJ databases">
        <title>Draft genome of Anoxybacillus thermarum strain AF/04.</title>
        <authorList>
            <person name="Poli A."/>
            <person name="Nicolaus B."/>
            <person name="Chan K.-G."/>
            <person name="Kahar U.M."/>
            <person name="Yaakob A.S."/>
            <person name="Chan C.S."/>
            <person name="Goh K.M."/>
        </authorList>
    </citation>
    <scope>NUCLEOTIDE SEQUENCE [LARGE SCALE GENOMIC DNA]</scope>
    <source>
        <strain evidence="11 12">AF/04</strain>
    </source>
</reference>
<dbReference type="RefSeq" id="WP_043964219.1">
    <property type="nucleotide sequence ID" value="NZ_JXTH01000004.1"/>
</dbReference>
<dbReference type="InterPro" id="IPR055348">
    <property type="entry name" value="DctQ"/>
</dbReference>
<comment type="caution">
    <text evidence="11">The sequence shown here is derived from an EMBL/GenBank/DDBJ whole genome shotgun (WGS) entry which is preliminary data.</text>
</comment>
<keyword evidence="6 9" id="KW-1133">Transmembrane helix</keyword>
<evidence type="ECO:0000256" key="8">
    <source>
        <dbReference type="ARBA" id="ARBA00038436"/>
    </source>
</evidence>
<dbReference type="GO" id="GO:0005886">
    <property type="term" value="C:plasma membrane"/>
    <property type="evidence" value="ECO:0007669"/>
    <property type="project" value="UniProtKB-SubCell"/>
</dbReference>
<dbReference type="Pfam" id="PF04290">
    <property type="entry name" value="DctQ"/>
    <property type="match status" value="1"/>
</dbReference>
<feature type="transmembrane region" description="Helical" evidence="9">
    <location>
        <begin position="14"/>
        <end position="35"/>
    </location>
</feature>
<dbReference type="GO" id="GO:0022857">
    <property type="term" value="F:transmembrane transporter activity"/>
    <property type="evidence" value="ECO:0007669"/>
    <property type="project" value="TreeGrafter"/>
</dbReference>
<keyword evidence="5 9" id="KW-0812">Transmembrane</keyword>
<evidence type="ECO:0000256" key="5">
    <source>
        <dbReference type="ARBA" id="ARBA00022692"/>
    </source>
</evidence>
<dbReference type="PATRIC" id="fig|404937.3.peg.368"/>
<dbReference type="InterPro" id="IPR007387">
    <property type="entry name" value="TRAP_DctQ"/>
</dbReference>
<feature type="domain" description="Tripartite ATP-independent periplasmic transporters DctQ component" evidence="10">
    <location>
        <begin position="26"/>
        <end position="158"/>
    </location>
</feature>
<evidence type="ECO:0000256" key="7">
    <source>
        <dbReference type="ARBA" id="ARBA00023136"/>
    </source>
</evidence>
<organism evidence="11 12">
    <name type="scientific">Anoxybacillus thermarum</name>
    <dbReference type="NCBI Taxonomy" id="404937"/>
    <lineage>
        <taxon>Bacteria</taxon>
        <taxon>Bacillati</taxon>
        <taxon>Bacillota</taxon>
        <taxon>Bacilli</taxon>
        <taxon>Bacillales</taxon>
        <taxon>Anoxybacillaceae</taxon>
        <taxon>Anoxybacillus</taxon>
    </lineage>
</organism>
<dbReference type="PANTHER" id="PTHR35011">
    <property type="entry name" value="2,3-DIKETO-L-GULONATE TRAP TRANSPORTER SMALL PERMEASE PROTEIN YIAM"/>
    <property type="match status" value="1"/>
</dbReference>
<evidence type="ECO:0000256" key="1">
    <source>
        <dbReference type="ARBA" id="ARBA00004429"/>
    </source>
</evidence>